<dbReference type="GO" id="GO:0035438">
    <property type="term" value="F:cyclic-di-GMP binding"/>
    <property type="evidence" value="ECO:0007669"/>
    <property type="project" value="InterPro"/>
</dbReference>
<evidence type="ECO:0000313" key="3">
    <source>
        <dbReference type="Proteomes" id="UP000483018"/>
    </source>
</evidence>
<gene>
    <name evidence="2" type="ORF">GND95_04015</name>
</gene>
<accession>A0A7C8LEG1</accession>
<proteinExistence type="predicted"/>
<organism evidence="2 3">
    <name type="scientific">Defluviitalea raffinosedens</name>
    <dbReference type="NCBI Taxonomy" id="1450156"/>
    <lineage>
        <taxon>Bacteria</taxon>
        <taxon>Bacillati</taxon>
        <taxon>Bacillota</taxon>
        <taxon>Clostridia</taxon>
        <taxon>Lachnospirales</taxon>
        <taxon>Defluviitaleaceae</taxon>
        <taxon>Defluviitalea</taxon>
    </lineage>
</organism>
<evidence type="ECO:0000313" key="2">
    <source>
        <dbReference type="EMBL" id="KAE9636293.1"/>
    </source>
</evidence>
<feature type="domain" description="PilZ" evidence="1">
    <location>
        <begin position="98"/>
        <end position="154"/>
    </location>
</feature>
<reference evidence="2 3" key="1">
    <citation type="submission" date="2019-12" db="EMBL/GenBank/DDBJ databases">
        <title>Defluviitalea raffinosedens, isolated from a biogas fermenter, genome sequencing and characterization.</title>
        <authorList>
            <person name="Rettenmaier R."/>
            <person name="Schneider M."/>
            <person name="Neuhaus K."/>
            <person name="Liebl W."/>
            <person name="Zverlov V."/>
        </authorList>
    </citation>
    <scope>NUCLEOTIDE SEQUENCE [LARGE SCALE GENOMIC DNA]</scope>
    <source>
        <strain evidence="2 3">249c-K6</strain>
    </source>
</reference>
<dbReference type="OrthoDB" id="9783080at2"/>
<protein>
    <recommendedName>
        <fullName evidence="1">PilZ domain-containing protein</fullName>
    </recommendedName>
</protein>
<dbReference type="AlphaFoldDB" id="A0A7C8LEG1"/>
<dbReference type="Pfam" id="PF07238">
    <property type="entry name" value="PilZ"/>
    <property type="match status" value="1"/>
</dbReference>
<keyword evidence="3" id="KW-1185">Reference proteome</keyword>
<evidence type="ECO:0000259" key="1">
    <source>
        <dbReference type="Pfam" id="PF07238"/>
    </source>
</evidence>
<name>A0A7C8LEG1_9FIRM</name>
<sequence>MSIVKLKKIKEYLLDLPLKLSDPDNPDLNLFGSIINIAGETIVIRLNLENVDSNIYLNKTYDIKIFRESSLFSFQGTISSIHKNVANIKVLSPINKIQNRKYFRLKVLGTATLYIPDLDISSEAIFYNISEGGLGIVTSQTLEKENDVFIDIPLIPVKNLKGIVLKEVPTPFFEIIPTTSVIQFIASMNDSIPKNLNDFVNTYNKSYAIEFKHENPKHPDLIRKFIFDTQLKRNEENKHIITY</sequence>
<dbReference type="InterPro" id="IPR009875">
    <property type="entry name" value="PilZ_domain"/>
</dbReference>
<dbReference type="RefSeq" id="WP_158739545.1">
    <property type="nucleotide sequence ID" value="NZ_WSLF01000002.1"/>
</dbReference>
<dbReference type="EMBL" id="WSLF01000002">
    <property type="protein sequence ID" value="KAE9636293.1"/>
    <property type="molecule type" value="Genomic_DNA"/>
</dbReference>
<comment type="caution">
    <text evidence="2">The sequence shown here is derived from an EMBL/GenBank/DDBJ whole genome shotgun (WGS) entry which is preliminary data.</text>
</comment>
<dbReference type="Proteomes" id="UP000483018">
    <property type="component" value="Unassembled WGS sequence"/>
</dbReference>